<evidence type="ECO:0000256" key="2">
    <source>
        <dbReference type="PIRSR" id="PIRSR605511-1"/>
    </source>
</evidence>
<dbReference type="InterPro" id="IPR013658">
    <property type="entry name" value="SGL"/>
</dbReference>
<evidence type="ECO:0000256" key="1">
    <source>
        <dbReference type="ARBA" id="ARBA00022801"/>
    </source>
</evidence>
<feature type="binding site" evidence="3">
    <location>
        <position position="66"/>
    </location>
    <ligand>
        <name>a divalent metal cation</name>
        <dbReference type="ChEBI" id="CHEBI:60240"/>
    </ligand>
</feature>
<dbReference type="GO" id="GO:0046872">
    <property type="term" value="F:metal ion binding"/>
    <property type="evidence" value="ECO:0007669"/>
    <property type="project" value="UniProtKB-KW"/>
</dbReference>
<dbReference type="Gene3D" id="2.120.10.30">
    <property type="entry name" value="TolB, C-terminal domain"/>
    <property type="match status" value="1"/>
</dbReference>
<accession>A0A327PBJ6</accession>
<dbReference type="AlphaFoldDB" id="A0A327PBJ6"/>
<comment type="caution">
    <text evidence="5">The sequence shown here is derived from an EMBL/GenBank/DDBJ whole genome shotgun (WGS) entry which is preliminary data.</text>
</comment>
<reference evidence="5 6" key="1">
    <citation type="submission" date="2018-06" db="EMBL/GenBank/DDBJ databases">
        <title>Genomic Encyclopedia of Archaeal and Bacterial Type Strains, Phase II (KMG-II): from individual species to whole genera.</title>
        <authorList>
            <person name="Goeker M."/>
        </authorList>
    </citation>
    <scope>NUCLEOTIDE SEQUENCE [LARGE SCALE GENOMIC DNA]</scope>
    <source>
        <strain evidence="5 6">DSM 23446</strain>
    </source>
</reference>
<evidence type="ECO:0000259" key="4">
    <source>
        <dbReference type="Pfam" id="PF08450"/>
    </source>
</evidence>
<dbReference type="PANTHER" id="PTHR47572:SF4">
    <property type="entry name" value="LACTONASE DRP35"/>
    <property type="match status" value="1"/>
</dbReference>
<name>A0A327PBJ6_9BACT</name>
<evidence type="ECO:0000313" key="6">
    <source>
        <dbReference type="Proteomes" id="UP000249610"/>
    </source>
</evidence>
<feature type="binding site" evidence="3">
    <location>
        <position position="276"/>
    </location>
    <ligand>
        <name>a divalent metal cation</name>
        <dbReference type="ChEBI" id="CHEBI:60240"/>
    </ligand>
</feature>
<comment type="cofactor">
    <cofactor evidence="3">
        <name>Zn(2+)</name>
        <dbReference type="ChEBI" id="CHEBI:29105"/>
    </cofactor>
    <text evidence="3">Binds 1 divalent metal cation per subunit.</text>
</comment>
<dbReference type="SUPFAM" id="SSF63829">
    <property type="entry name" value="Calcium-dependent phosphotriesterase"/>
    <property type="match status" value="1"/>
</dbReference>
<dbReference type="InterPro" id="IPR005511">
    <property type="entry name" value="SMP-30"/>
</dbReference>
<protein>
    <submittedName>
        <fullName evidence="5">Gluconolactonase</fullName>
    </submittedName>
</protein>
<dbReference type="PROSITE" id="PS51257">
    <property type="entry name" value="PROKAR_LIPOPROTEIN"/>
    <property type="match status" value="1"/>
</dbReference>
<feature type="binding site" evidence="3">
    <location>
        <position position="168"/>
    </location>
    <ligand>
        <name>substrate</name>
    </ligand>
</feature>
<keyword evidence="6" id="KW-1185">Reference proteome</keyword>
<dbReference type="PANTHER" id="PTHR47572">
    <property type="entry name" value="LIPOPROTEIN-RELATED"/>
    <property type="match status" value="1"/>
</dbReference>
<proteinExistence type="predicted"/>
<dbReference type="Pfam" id="PF08450">
    <property type="entry name" value="SGL"/>
    <property type="match status" value="1"/>
</dbReference>
<keyword evidence="1" id="KW-0378">Hydrolase</keyword>
<dbReference type="OrthoDB" id="241638at2"/>
<dbReference type="EMBL" id="QLLK01000007">
    <property type="protein sequence ID" value="RAI88422.1"/>
    <property type="molecule type" value="Genomic_DNA"/>
</dbReference>
<dbReference type="Proteomes" id="UP000249610">
    <property type="component" value="Unassembled WGS sequence"/>
</dbReference>
<feature type="active site" description="Proton donor/acceptor" evidence="2">
    <location>
        <position position="276"/>
    </location>
</feature>
<dbReference type="RefSeq" id="WP_111612058.1">
    <property type="nucleotide sequence ID" value="NZ_QLLK01000007.1"/>
</dbReference>
<dbReference type="PRINTS" id="PR01790">
    <property type="entry name" value="SMP30FAMILY"/>
</dbReference>
<feature type="binding site" evidence="3">
    <location>
        <position position="220"/>
    </location>
    <ligand>
        <name>a divalent metal cation</name>
        <dbReference type="ChEBI" id="CHEBI:60240"/>
    </ligand>
</feature>
<keyword evidence="3" id="KW-0862">Zinc</keyword>
<sequence length="339" mass="37253">MKNSNFLLLLILISGCSNPKTSTTNEVDDFNYQAVGSIERLDTDLNEFLSEDAKIEVIASGFEWSEGPLWLEDQKALIFSDVPTNKIWKWTEQDSLSLFLEPSGYLGTETNKKEPGSNGLALNANGELILCQHGERQIAKMNASLSSPKADFISLVSDYEGKMLNSPNDLVFNKSGQLFFNDPPYGLDPWNTKELDFQGVYRLDPDGNLNLLVDSLSRPNGIGLSPDEKTLYIAQSDFEKARYYAFDLDENGDVIGGKVLMDATSSIGRENPGLPDGLTVHSSGTLFASGPGGIWVISAEGKHLGTIKTGQGTANCAFDSEEKYLYMTADAFLMRIRLK</sequence>
<gene>
    <name evidence="5" type="ORF">LV83_02722</name>
</gene>
<feature type="domain" description="SMP-30/Gluconolactonase/LRE-like region" evidence="4">
    <location>
        <begin position="64"/>
        <end position="329"/>
    </location>
</feature>
<evidence type="ECO:0000313" key="5">
    <source>
        <dbReference type="EMBL" id="RAI88422.1"/>
    </source>
</evidence>
<dbReference type="GO" id="GO:0016787">
    <property type="term" value="F:hydrolase activity"/>
    <property type="evidence" value="ECO:0007669"/>
    <property type="project" value="UniProtKB-KW"/>
</dbReference>
<evidence type="ECO:0000256" key="3">
    <source>
        <dbReference type="PIRSR" id="PIRSR605511-2"/>
    </source>
</evidence>
<dbReference type="InterPro" id="IPR051262">
    <property type="entry name" value="SMP-30/CGR1_Lactonase"/>
</dbReference>
<organism evidence="5 6">
    <name type="scientific">Algoriphagus yeomjeoni</name>
    <dbReference type="NCBI Taxonomy" id="291403"/>
    <lineage>
        <taxon>Bacteria</taxon>
        <taxon>Pseudomonadati</taxon>
        <taxon>Bacteroidota</taxon>
        <taxon>Cytophagia</taxon>
        <taxon>Cytophagales</taxon>
        <taxon>Cyclobacteriaceae</taxon>
        <taxon>Algoriphagus</taxon>
    </lineage>
</organism>
<dbReference type="InterPro" id="IPR011042">
    <property type="entry name" value="6-blade_b-propeller_TolB-like"/>
</dbReference>
<keyword evidence="3" id="KW-0479">Metal-binding</keyword>